<accession>A0A765X8I4</accession>
<gene>
    <name evidence="1" type="ORF">GGB84_002447</name>
</gene>
<evidence type="ECO:0000313" key="1">
    <source>
        <dbReference type="EMBL" id="HAG5770776.1"/>
    </source>
</evidence>
<sequence length="141" mass="16272">MCIEFLQVHEIVYIHDIANTGAKKKPKIPLQKFLSAETVSTQTRSWGAISGFVSVNTDNKQGEPKWIKHQHIADIKKNNFLFTESEIAYLNTLLRLSFIEVLQNLSVNINIMIFHTAVFLKNKNARSVHEEFDFFMLNKCC</sequence>
<comment type="caution">
    <text evidence="1">The sequence shown here is derived from an EMBL/GenBank/DDBJ whole genome shotgun (WGS) entry which is preliminary data.</text>
</comment>
<organism evidence="1">
    <name type="scientific">Escherichia coli</name>
    <dbReference type="NCBI Taxonomy" id="562"/>
    <lineage>
        <taxon>Bacteria</taxon>
        <taxon>Pseudomonadati</taxon>
        <taxon>Pseudomonadota</taxon>
        <taxon>Gammaproteobacteria</taxon>
        <taxon>Enterobacterales</taxon>
        <taxon>Enterobacteriaceae</taxon>
        <taxon>Escherichia</taxon>
    </lineage>
</organism>
<protein>
    <submittedName>
        <fullName evidence="1">Uncharacterized protein</fullName>
    </submittedName>
</protein>
<reference evidence="1" key="2">
    <citation type="submission" date="2020-02" db="EMBL/GenBank/DDBJ databases">
        <authorList>
            <consortium name="NCBI Pathogen Detection Project"/>
        </authorList>
    </citation>
    <scope>NUCLEOTIDE SEQUENCE</scope>
    <source>
        <strain evidence="1">1839</strain>
    </source>
</reference>
<proteinExistence type="predicted"/>
<reference evidence="1" key="1">
    <citation type="journal article" date="2018" name="Genome Biol.">
        <title>SKESA: strategic k-mer extension for scrupulous assemblies.</title>
        <authorList>
            <person name="Souvorov A."/>
            <person name="Agarwala R."/>
            <person name="Lipman D.J."/>
        </authorList>
    </citation>
    <scope>NUCLEOTIDE SEQUENCE [LARGE SCALE GENOMIC DNA]</scope>
    <source>
        <strain evidence="1">1839</strain>
    </source>
</reference>
<dbReference type="EMBL" id="DAAYTU010000013">
    <property type="protein sequence ID" value="HAG5770776.1"/>
    <property type="molecule type" value="Genomic_DNA"/>
</dbReference>
<name>A0A765X8I4_ECOLX</name>
<dbReference type="AlphaFoldDB" id="A0A765X8I4"/>